<dbReference type="SUPFAM" id="SSF53098">
    <property type="entry name" value="Ribonuclease H-like"/>
    <property type="match status" value="1"/>
</dbReference>
<name>K3YZ75_SETIT</name>
<dbReference type="InterPro" id="IPR052929">
    <property type="entry name" value="RNase_H-like_EbsB-rel"/>
</dbReference>
<dbReference type="InterPro" id="IPR036397">
    <property type="entry name" value="RNaseH_sf"/>
</dbReference>
<dbReference type="GO" id="GO:0003676">
    <property type="term" value="F:nucleic acid binding"/>
    <property type="evidence" value="ECO:0007669"/>
    <property type="project" value="InterPro"/>
</dbReference>
<protein>
    <recommendedName>
        <fullName evidence="1">RNase H type-1 domain-containing protein</fullName>
    </recommendedName>
</protein>
<dbReference type="Pfam" id="PF13456">
    <property type="entry name" value="RVT_3"/>
    <property type="match status" value="1"/>
</dbReference>
<sequence>MAKILRFFSKRKREDSLPIRKEKSKSRWSPPRDLVKVNVDGSFVPQTGEAGVGVIAVLFHCASAVEAKARACVEGIRLAGEWTPGSVISEMDCAQINQASRSREDRSQVSFVVQEANDLKQLLANLEIVLVKRECNMIANDLAQLARRTCHSAVWLGCAPTCVIGLVEQDCNLMSPS</sequence>
<keyword evidence="3" id="KW-1185">Reference proteome</keyword>
<dbReference type="OMA" id="SICENEC"/>
<reference evidence="2" key="2">
    <citation type="submission" date="2018-08" db="UniProtKB">
        <authorList>
            <consortium name="EnsemblPlants"/>
        </authorList>
    </citation>
    <scope>IDENTIFICATION</scope>
    <source>
        <strain evidence="2">Yugu1</strain>
    </source>
</reference>
<dbReference type="InterPro" id="IPR044730">
    <property type="entry name" value="RNase_H-like_dom_plant"/>
</dbReference>
<proteinExistence type="predicted"/>
<dbReference type="Gene3D" id="3.30.420.10">
    <property type="entry name" value="Ribonuclease H-like superfamily/Ribonuclease H"/>
    <property type="match status" value="1"/>
</dbReference>
<dbReference type="Gramene" id="KQL30856">
    <property type="protein sequence ID" value="KQL30856"/>
    <property type="gene ID" value="SETIT_019583mg"/>
</dbReference>
<dbReference type="InParanoid" id="K3YZ75"/>
<dbReference type="CDD" id="cd06222">
    <property type="entry name" value="RNase_H_like"/>
    <property type="match status" value="1"/>
</dbReference>
<dbReference type="Proteomes" id="UP000004995">
    <property type="component" value="Unassembled WGS sequence"/>
</dbReference>
<feature type="domain" description="RNase H type-1" evidence="1">
    <location>
        <begin position="52"/>
        <end position="145"/>
    </location>
</feature>
<evidence type="ECO:0000259" key="1">
    <source>
        <dbReference type="Pfam" id="PF13456"/>
    </source>
</evidence>
<reference evidence="3" key="1">
    <citation type="journal article" date="2012" name="Nat. Biotechnol.">
        <title>Reference genome sequence of the model plant Setaria.</title>
        <authorList>
            <person name="Bennetzen J.L."/>
            <person name="Schmutz J."/>
            <person name="Wang H."/>
            <person name="Percifield R."/>
            <person name="Hawkins J."/>
            <person name="Pontaroli A.C."/>
            <person name="Estep M."/>
            <person name="Feng L."/>
            <person name="Vaughn J.N."/>
            <person name="Grimwood J."/>
            <person name="Jenkins J."/>
            <person name="Barry K."/>
            <person name="Lindquist E."/>
            <person name="Hellsten U."/>
            <person name="Deshpande S."/>
            <person name="Wang X."/>
            <person name="Wu X."/>
            <person name="Mitros T."/>
            <person name="Triplett J."/>
            <person name="Yang X."/>
            <person name="Ye C.Y."/>
            <person name="Mauro-Herrera M."/>
            <person name="Wang L."/>
            <person name="Li P."/>
            <person name="Sharma M."/>
            <person name="Sharma R."/>
            <person name="Ronald P.C."/>
            <person name="Panaud O."/>
            <person name="Kellogg E.A."/>
            <person name="Brutnell T.P."/>
            <person name="Doust A.N."/>
            <person name="Tuskan G.A."/>
            <person name="Rokhsar D."/>
            <person name="Devos K.M."/>
        </authorList>
    </citation>
    <scope>NUCLEOTIDE SEQUENCE [LARGE SCALE GENOMIC DNA]</scope>
    <source>
        <strain evidence="3">cv. Yugu1</strain>
    </source>
</reference>
<organism evidence="2 3">
    <name type="scientific">Setaria italica</name>
    <name type="common">Foxtail millet</name>
    <name type="synonym">Panicum italicum</name>
    <dbReference type="NCBI Taxonomy" id="4555"/>
    <lineage>
        <taxon>Eukaryota</taxon>
        <taxon>Viridiplantae</taxon>
        <taxon>Streptophyta</taxon>
        <taxon>Embryophyta</taxon>
        <taxon>Tracheophyta</taxon>
        <taxon>Spermatophyta</taxon>
        <taxon>Magnoliopsida</taxon>
        <taxon>Liliopsida</taxon>
        <taxon>Poales</taxon>
        <taxon>Poaceae</taxon>
        <taxon>PACMAD clade</taxon>
        <taxon>Panicoideae</taxon>
        <taxon>Panicodae</taxon>
        <taxon>Paniceae</taxon>
        <taxon>Cenchrinae</taxon>
        <taxon>Setaria</taxon>
    </lineage>
</organism>
<dbReference type="EMBL" id="AGNK02000477">
    <property type="status" value="NOT_ANNOTATED_CDS"/>
    <property type="molecule type" value="Genomic_DNA"/>
</dbReference>
<dbReference type="PANTHER" id="PTHR47074:SF73">
    <property type="entry name" value="OS04G0448401 PROTEIN"/>
    <property type="match status" value="1"/>
</dbReference>
<dbReference type="InterPro" id="IPR012337">
    <property type="entry name" value="RNaseH-like_sf"/>
</dbReference>
<dbReference type="GO" id="GO:0004523">
    <property type="term" value="F:RNA-DNA hybrid ribonuclease activity"/>
    <property type="evidence" value="ECO:0007669"/>
    <property type="project" value="InterPro"/>
</dbReference>
<dbReference type="AlphaFoldDB" id="K3YZ75"/>
<evidence type="ECO:0000313" key="2">
    <source>
        <dbReference type="EnsemblPlants" id="KQL30856"/>
    </source>
</evidence>
<evidence type="ECO:0000313" key="3">
    <source>
        <dbReference type="Proteomes" id="UP000004995"/>
    </source>
</evidence>
<dbReference type="PANTHER" id="PTHR47074">
    <property type="entry name" value="BNAC02G40300D PROTEIN"/>
    <property type="match status" value="1"/>
</dbReference>
<accession>K3YZ75</accession>
<dbReference type="HOGENOM" id="CLU_000680_14_6_1"/>
<dbReference type="InterPro" id="IPR002156">
    <property type="entry name" value="RNaseH_domain"/>
</dbReference>
<dbReference type="EnsemblPlants" id="KQL30856">
    <property type="protein sequence ID" value="KQL30856"/>
    <property type="gene ID" value="SETIT_019583mg"/>
</dbReference>